<dbReference type="GO" id="GO:0016810">
    <property type="term" value="F:hydrolase activity, acting on carbon-nitrogen (but not peptide) bonds"/>
    <property type="evidence" value="ECO:0007669"/>
    <property type="project" value="InterPro"/>
</dbReference>
<dbReference type="InterPro" id="IPR002509">
    <property type="entry name" value="NODB_dom"/>
</dbReference>
<evidence type="ECO:0000313" key="3">
    <source>
        <dbReference type="Proteomes" id="UP000006637"/>
    </source>
</evidence>
<dbReference type="EMBL" id="CP000386">
    <property type="protein sequence ID" value="ABG04310.1"/>
    <property type="molecule type" value="Genomic_DNA"/>
</dbReference>
<dbReference type="InterPro" id="IPR050248">
    <property type="entry name" value="Polysacc_deacetylase_ArnD"/>
</dbReference>
<dbReference type="GO" id="GO:0005975">
    <property type="term" value="P:carbohydrate metabolic process"/>
    <property type="evidence" value="ECO:0007669"/>
    <property type="project" value="InterPro"/>
</dbReference>
<dbReference type="Gene3D" id="3.20.20.370">
    <property type="entry name" value="Glycoside hydrolase/deacetylase"/>
    <property type="match status" value="1"/>
</dbReference>
<keyword evidence="3" id="KW-1185">Reference proteome</keyword>
<reference evidence="2 3" key="1">
    <citation type="submission" date="2006-06" db="EMBL/GenBank/DDBJ databases">
        <title>Complete sequence of Rubrobacter xylanophilus DSM 9941.</title>
        <authorList>
            <consortium name="US DOE Joint Genome Institute"/>
            <person name="Copeland A."/>
            <person name="Lucas S."/>
            <person name="Lapidus A."/>
            <person name="Barry K."/>
            <person name="Detter J.C."/>
            <person name="Glavina del Rio T."/>
            <person name="Hammon N."/>
            <person name="Israni S."/>
            <person name="Dalin E."/>
            <person name="Tice H."/>
            <person name="Pitluck S."/>
            <person name="Munk A.C."/>
            <person name="Brettin T."/>
            <person name="Bruce D."/>
            <person name="Han C."/>
            <person name="Tapia R."/>
            <person name="Gilna P."/>
            <person name="Schmutz J."/>
            <person name="Larimer F."/>
            <person name="Land M."/>
            <person name="Hauser L."/>
            <person name="Kyrpides N."/>
            <person name="Lykidis A."/>
            <person name="da Costa M.S."/>
            <person name="Rainey F.A."/>
            <person name="Empadinhas N."/>
            <person name="Jolivet E."/>
            <person name="Battista J.R."/>
            <person name="Richardson P."/>
        </authorList>
    </citation>
    <scope>NUCLEOTIDE SEQUENCE [LARGE SCALE GENOMIC DNA]</scope>
    <source>
        <strain evidence="3">DSM 9941 / NBRC 16129 / PRD-1</strain>
    </source>
</reference>
<dbReference type="KEGG" id="rxy:Rxyl_1347"/>
<accession>Q1AWB8</accession>
<proteinExistence type="predicted"/>
<dbReference type="PROSITE" id="PS51677">
    <property type="entry name" value="NODB"/>
    <property type="match status" value="1"/>
</dbReference>
<dbReference type="Pfam" id="PF01522">
    <property type="entry name" value="Polysacc_deac_1"/>
    <property type="match status" value="1"/>
</dbReference>
<sequence length="196" mass="21234">MALTFDDGPDPLWTPRVLEALDAAGARATFFVIVPRARRAAGLLREMLARGHEVALHCTEHVRHTETSRERVVRDTAEGLAGLRDLGVEPALWRPPWGALAPWTREVAEGFGLALCLWSADTHDWRGDPARRMLLEVAPALRPGAVVLMHDGLGPGARRSGCRQTVELVAPLVARIRAAGCEPAPAGEIAAKGRLR</sequence>
<dbReference type="PANTHER" id="PTHR10587">
    <property type="entry name" value="GLYCOSYL TRANSFERASE-RELATED"/>
    <property type="match status" value="1"/>
</dbReference>
<dbReference type="AlphaFoldDB" id="Q1AWB8"/>
<dbReference type="STRING" id="266117.Rxyl_1347"/>
<dbReference type="SUPFAM" id="SSF88713">
    <property type="entry name" value="Glycoside hydrolase/deacetylase"/>
    <property type="match status" value="1"/>
</dbReference>
<feature type="domain" description="NodB homology" evidence="1">
    <location>
        <begin position="1"/>
        <end position="184"/>
    </location>
</feature>
<dbReference type="Proteomes" id="UP000006637">
    <property type="component" value="Chromosome"/>
</dbReference>
<dbReference type="PhylomeDB" id="Q1AWB8"/>
<organism evidence="2 3">
    <name type="scientific">Rubrobacter xylanophilus (strain DSM 9941 / JCM 11954 / NBRC 16129 / PRD-1)</name>
    <dbReference type="NCBI Taxonomy" id="266117"/>
    <lineage>
        <taxon>Bacteria</taxon>
        <taxon>Bacillati</taxon>
        <taxon>Actinomycetota</taxon>
        <taxon>Rubrobacteria</taxon>
        <taxon>Rubrobacterales</taxon>
        <taxon>Rubrobacteraceae</taxon>
        <taxon>Rubrobacter</taxon>
    </lineage>
</organism>
<dbReference type="CDD" id="cd10917">
    <property type="entry name" value="CE4_NodB_like_6s_7s"/>
    <property type="match status" value="1"/>
</dbReference>
<dbReference type="HOGENOM" id="CLU_021264_0_1_11"/>
<dbReference type="eggNOG" id="COG0726">
    <property type="taxonomic scope" value="Bacteria"/>
</dbReference>
<evidence type="ECO:0000313" key="2">
    <source>
        <dbReference type="EMBL" id="ABG04310.1"/>
    </source>
</evidence>
<name>Q1AWB8_RUBXD</name>
<gene>
    <name evidence="2" type="ordered locus">Rxyl_1347</name>
</gene>
<dbReference type="InterPro" id="IPR011330">
    <property type="entry name" value="Glyco_hydro/deAcase_b/a-brl"/>
</dbReference>
<dbReference type="PANTHER" id="PTHR10587:SF137">
    <property type="entry name" value="4-DEOXY-4-FORMAMIDO-L-ARABINOSE-PHOSPHOUNDECAPRENOL DEFORMYLASE ARND-RELATED"/>
    <property type="match status" value="1"/>
</dbReference>
<protein>
    <submittedName>
        <fullName evidence="2">Polysaccharide deacetylase</fullName>
    </submittedName>
</protein>
<evidence type="ECO:0000259" key="1">
    <source>
        <dbReference type="PROSITE" id="PS51677"/>
    </source>
</evidence>